<keyword evidence="2" id="KW-0732">Signal</keyword>
<dbReference type="RefSeq" id="WP_117152957.1">
    <property type="nucleotide sequence ID" value="NZ_BMLG01000001.1"/>
</dbReference>
<dbReference type="Proteomes" id="UP000618460">
    <property type="component" value="Unassembled WGS sequence"/>
</dbReference>
<name>A0A917TFF3_9BACI</name>
<dbReference type="OrthoDB" id="2381329at2"/>
<dbReference type="PROSITE" id="PS51257">
    <property type="entry name" value="PROKAR_LIPOPROTEIN"/>
    <property type="match status" value="1"/>
</dbReference>
<dbReference type="NCBIfam" id="TIGR02898">
    <property type="entry name" value="spore_YhcN_YlaJ"/>
    <property type="match status" value="1"/>
</dbReference>
<feature type="signal peptide" evidence="2">
    <location>
        <begin position="1"/>
        <end position="20"/>
    </location>
</feature>
<feature type="chain" id="PRO_5038480757" evidence="2">
    <location>
        <begin position="21"/>
        <end position="203"/>
    </location>
</feature>
<dbReference type="GO" id="GO:0030435">
    <property type="term" value="P:sporulation resulting in formation of a cellular spore"/>
    <property type="evidence" value="ECO:0007669"/>
    <property type="project" value="InterPro"/>
</dbReference>
<feature type="compositionally biased region" description="Basic and acidic residues" evidence="1">
    <location>
        <begin position="174"/>
        <end position="203"/>
    </location>
</feature>
<proteinExistence type="predicted"/>
<dbReference type="EMBL" id="BMLG01000001">
    <property type="protein sequence ID" value="GGM20367.1"/>
    <property type="molecule type" value="Genomic_DNA"/>
</dbReference>
<dbReference type="InterPro" id="IPR014247">
    <property type="entry name" value="Spore_lipoprot_YhcN/YlaJ"/>
</dbReference>
<dbReference type="AlphaFoldDB" id="A0A917TFF3"/>
<accession>A0A917TFF3</accession>
<feature type="region of interest" description="Disordered" evidence="1">
    <location>
        <begin position="163"/>
        <end position="203"/>
    </location>
</feature>
<sequence length="203" mass="22550">MKLFTMILLSFIFILGGCQANNEEKNLVEQGNENDDHILQVRDSELTEETHASNQEIAEHLASLANRVPDVEGATAIIAGPYAAVGIDVDEKLDRSRVGTIKFAVTEALQDDPYGKTAIVIADADGTERIRAMARNVRSGDPIHGITEELAAIIGRYMPEFPINTPKATDEEDLNKKTINEKEEQKLEEIEEEQSNHHLNNEE</sequence>
<keyword evidence="3" id="KW-0449">Lipoprotein</keyword>
<dbReference type="InterPro" id="IPR019076">
    <property type="entry name" value="Spore_lipoprot_YhcN/YlaJ-like"/>
</dbReference>
<gene>
    <name evidence="3" type="primary">ylaJ</name>
    <name evidence="3" type="ORF">GCM10011351_02750</name>
</gene>
<dbReference type="Pfam" id="PF09580">
    <property type="entry name" value="Spore_YhcN_YlaJ"/>
    <property type="match status" value="1"/>
</dbReference>
<reference evidence="3" key="1">
    <citation type="journal article" date="2014" name="Int. J. Syst. Evol. Microbiol.">
        <title>Complete genome sequence of Corynebacterium casei LMG S-19264T (=DSM 44701T), isolated from a smear-ripened cheese.</title>
        <authorList>
            <consortium name="US DOE Joint Genome Institute (JGI-PGF)"/>
            <person name="Walter F."/>
            <person name="Albersmeier A."/>
            <person name="Kalinowski J."/>
            <person name="Ruckert C."/>
        </authorList>
    </citation>
    <scope>NUCLEOTIDE SEQUENCE</scope>
    <source>
        <strain evidence="3">CGMCC 1.6333</strain>
    </source>
</reference>
<evidence type="ECO:0000313" key="4">
    <source>
        <dbReference type="Proteomes" id="UP000618460"/>
    </source>
</evidence>
<comment type="caution">
    <text evidence="3">The sequence shown here is derived from an EMBL/GenBank/DDBJ whole genome shotgun (WGS) entry which is preliminary data.</text>
</comment>
<reference evidence="3" key="2">
    <citation type="submission" date="2020-09" db="EMBL/GenBank/DDBJ databases">
        <authorList>
            <person name="Sun Q."/>
            <person name="Zhou Y."/>
        </authorList>
    </citation>
    <scope>NUCLEOTIDE SEQUENCE</scope>
    <source>
        <strain evidence="3">CGMCC 1.6333</strain>
    </source>
</reference>
<keyword evidence="4" id="KW-1185">Reference proteome</keyword>
<protein>
    <submittedName>
        <fullName evidence="3">Lipoprotein YlaJ</fullName>
    </submittedName>
</protein>
<evidence type="ECO:0000256" key="1">
    <source>
        <dbReference type="SAM" id="MobiDB-lite"/>
    </source>
</evidence>
<organism evidence="3 4">
    <name type="scientific">Paraliobacillus quinghaiensis</name>
    <dbReference type="NCBI Taxonomy" id="470815"/>
    <lineage>
        <taxon>Bacteria</taxon>
        <taxon>Bacillati</taxon>
        <taxon>Bacillota</taxon>
        <taxon>Bacilli</taxon>
        <taxon>Bacillales</taxon>
        <taxon>Bacillaceae</taxon>
        <taxon>Paraliobacillus</taxon>
    </lineage>
</organism>
<evidence type="ECO:0000313" key="3">
    <source>
        <dbReference type="EMBL" id="GGM20367.1"/>
    </source>
</evidence>
<evidence type="ECO:0000256" key="2">
    <source>
        <dbReference type="SAM" id="SignalP"/>
    </source>
</evidence>